<evidence type="ECO:0000256" key="1">
    <source>
        <dbReference type="SAM" id="Phobius"/>
    </source>
</evidence>
<accession>A0AA36Y5Q6</accession>
<evidence type="ECO:0000313" key="3">
    <source>
        <dbReference type="Proteomes" id="UP000018466"/>
    </source>
</evidence>
<feature type="transmembrane region" description="Helical" evidence="1">
    <location>
        <begin position="149"/>
        <end position="169"/>
    </location>
</feature>
<comment type="caution">
    <text evidence="2">The sequence shown here is derived from an EMBL/GenBank/DDBJ whole genome shotgun (WGS) entry which is preliminary data.</text>
</comment>
<gene>
    <name evidence="2" type="ORF">HMPREF9623_00989</name>
</gene>
<evidence type="ECO:0008006" key="4">
    <source>
        <dbReference type="Google" id="ProtNLM"/>
    </source>
</evidence>
<dbReference type="PANTHER" id="PTHR42867:SF1">
    <property type="entry name" value="MEMBRANE PROTEIN-RELATED"/>
    <property type="match status" value="1"/>
</dbReference>
<keyword evidence="3" id="KW-1185">Reference proteome</keyword>
<dbReference type="AlphaFoldDB" id="A0AA36Y5Q6"/>
<sequence length="326" mass="36811">MARQKYSGIGGQAILEGIMMKNGEYYACAVRREDGGIAVDKQRYVSLTDRYPLLRLPFVRGIFSFADSMILGMRALNWSAEIYAGGDESATEEEPSKFEAFLEKTFGEKAMKVMMGVIMAFSFLIAIGIFMLLPMFLARLLKRVIASETLIAVLEGVFRILIFICYIKAISRMEDIHRTFMYHGAEHKCINCVEHGLPLTVENVMKSSREHKRCGTSFILIVMMISILFFIVIRPETLLLRAVSRILLMPVIAGVSYEFLRFTGTHDSALVNALSRPGMWMQGLTTREPTPDMAEVAMQAVEAVFDWKDYLRKNFGTVFPEDEASA</sequence>
<feature type="transmembrane region" description="Helical" evidence="1">
    <location>
        <begin position="214"/>
        <end position="233"/>
    </location>
</feature>
<dbReference type="Pfam" id="PF07136">
    <property type="entry name" value="DUF1385"/>
    <property type="match status" value="1"/>
</dbReference>
<evidence type="ECO:0000313" key="2">
    <source>
        <dbReference type="EMBL" id="EHO17390.1"/>
    </source>
</evidence>
<dbReference type="InterPro" id="IPR010787">
    <property type="entry name" value="DUF1385"/>
</dbReference>
<keyword evidence="1" id="KW-0472">Membrane</keyword>
<dbReference type="RefSeq" id="WP_009532822.1">
    <property type="nucleotide sequence ID" value="NZ_CAJPPX010000020.1"/>
</dbReference>
<dbReference type="Proteomes" id="UP000018466">
    <property type="component" value="Unassembled WGS sequence"/>
</dbReference>
<keyword evidence="1" id="KW-1133">Transmembrane helix</keyword>
<dbReference type="GeneID" id="86940749"/>
<dbReference type="EMBL" id="AGEL01000006">
    <property type="protein sequence ID" value="EHO17390.1"/>
    <property type="molecule type" value="Genomic_DNA"/>
</dbReference>
<keyword evidence="1" id="KW-0812">Transmembrane</keyword>
<proteinExistence type="predicted"/>
<dbReference type="PANTHER" id="PTHR42867">
    <property type="entry name" value="MEMBRANE PROTEIN-RELATED"/>
    <property type="match status" value="1"/>
</dbReference>
<organism evidence="2 3">
    <name type="scientific">Stomatobaculum longum</name>
    <dbReference type="NCBI Taxonomy" id="796942"/>
    <lineage>
        <taxon>Bacteria</taxon>
        <taxon>Bacillati</taxon>
        <taxon>Bacillota</taxon>
        <taxon>Clostridia</taxon>
        <taxon>Lachnospirales</taxon>
        <taxon>Lachnospiraceae</taxon>
        <taxon>Stomatobaculum</taxon>
    </lineage>
</organism>
<feature type="transmembrane region" description="Helical" evidence="1">
    <location>
        <begin position="113"/>
        <end position="137"/>
    </location>
</feature>
<name>A0AA36Y5Q6_9FIRM</name>
<reference evidence="2 3" key="1">
    <citation type="submission" date="2011-10" db="EMBL/GenBank/DDBJ databases">
        <title>The Genome Sequence of Lachnospiraceae bacterium ACC2.</title>
        <authorList>
            <consortium name="The Broad Institute Genome Sequencing Platform"/>
            <person name="Earl A."/>
            <person name="Ward D."/>
            <person name="Feldgarden M."/>
            <person name="Gevers D."/>
            <person name="Sizova M."/>
            <person name="Hazen A."/>
            <person name="Epstein S."/>
            <person name="Young S.K."/>
            <person name="Zeng Q."/>
            <person name="Gargeya S."/>
            <person name="Fitzgerald M."/>
            <person name="Haas B."/>
            <person name="Abouelleil A."/>
            <person name="Alvarado L."/>
            <person name="Arachchi H.M."/>
            <person name="Berlin A."/>
            <person name="Brown A."/>
            <person name="Chapman S.B."/>
            <person name="Chen Z."/>
            <person name="Dunbar C."/>
            <person name="Freedman E."/>
            <person name="Gearin G."/>
            <person name="Goldberg J."/>
            <person name="Griggs A."/>
            <person name="Gujja S."/>
            <person name="Heiman D."/>
            <person name="Howarth C."/>
            <person name="Larson L."/>
            <person name="Lui A."/>
            <person name="MacDonald P.J.P."/>
            <person name="Montmayeur A."/>
            <person name="Murphy C."/>
            <person name="Neiman D."/>
            <person name="Pearson M."/>
            <person name="Priest M."/>
            <person name="Roberts A."/>
            <person name="Saif S."/>
            <person name="Shea T."/>
            <person name="Shenoy N."/>
            <person name="Sisk P."/>
            <person name="Stolte C."/>
            <person name="Sykes S."/>
            <person name="Wortman J."/>
            <person name="Nusbaum C."/>
            <person name="Birren B."/>
        </authorList>
    </citation>
    <scope>NUCLEOTIDE SEQUENCE [LARGE SCALE GENOMIC DNA]</scope>
    <source>
        <strain evidence="2 3">ACC2</strain>
    </source>
</reference>
<protein>
    <recommendedName>
        <fullName evidence="4">DUF1385 domain-containing protein</fullName>
    </recommendedName>
</protein>